<proteinExistence type="predicted"/>
<name>Q9N5W6_CAEEL</name>
<dbReference type="EMBL" id="BX284603">
    <property type="protein sequence ID" value="CCD67054.2"/>
    <property type="molecule type" value="Genomic_DNA"/>
</dbReference>
<dbReference type="KEGG" id="cel:CELE_C39B5.10"/>
<dbReference type="PaxDb" id="6239-C39B5.10"/>
<sequence length="63" mass="6762">MSQEKCPGDICMTTYVTKDGDEKDSTFGCATAQCTQPFRGGCRSTTNGGYCCCKGNLCNKPTF</sequence>
<dbReference type="UCSC" id="C39B5.10">
    <property type="organism name" value="c. elegans"/>
</dbReference>
<dbReference type="GeneID" id="183329"/>
<gene>
    <name evidence="1 3" type="ORF">C39B5.10</name>
    <name evidence="1" type="ORF">CELE_C39B5.10</name>
</gene>
<evidence type="ECO:0000313" key="1">
    <source>
        <dbReference type="EMBL" id="CCD67054.2"/>
    </source>
</evidence>
<evidence type="ECO:0000313" key="3">
    <source>
        <dbReference type="WormBase" id="C39B5.10"/>
    </source>
</evidence>
<dbReference type="AGR" id="WB:WBGene00016528"/>
<dbReference type="RefSeq" id="NP_001367646.1">
    <property type="nucleotide sequence ID" value="NM_001381764.1"/>
</dbReference>
<dbReference type="CTD" id="183329"/>
<dbReference type="SUPFAM" id="SSF57302">
    <property type="entry name" value="Snake toxin-like"/>
    <property type="match status" value="1"/>
</dbReference>
<dbReference type="Proteomes" id="UP000001940">
    <property type="component" value="Chromosome III"/>
</dbReference>
<organism evidence="1 2">
    <name type="scientific">Caenorhabditis elegans</name>
    <dbReference type="NCBI Taxonomy" id="6239"/>
    <lineage>
        <taxon>Eukaryota</taxon>
        <taxon>Metazoa</taxon>
        <taxon>Ecdysozoa</taxon>
        <taxon>Nematoda</taxon>
        <taxon>Chromadorea</taxon>
        <taxon>Rhabditida</taxon>
        <taxon>Rhabditina</taxon>
        <taxon>Rhabditomorpha</taxon>
        <taxon>Rhabditoidea</taxon>
        <taxon>Rhabditidae</taxon>
        <taxon>Peloderinae</taxon>
        <taxon>Caenorhabditis</taxon>
    </lineage>
</organism>
<keyword evidence="2" id="KW-1185">Reference proteome</keyword>
<evidence type="ECO:0000313" key="2">
    <source>
        <dbReference type="Proteomes" id="UP000001940"/>
    </source>
</evidence>
<protein>
    <submittedName>
        <fullName evidence="1">GRANULINS domain-containing protein</fullName>
    </submittedName>
</protein>
<dbReference type="WormBase" id="C39B5.10">
    <property type="protein sequence ID" value="CE20553"/>
    <property type="gene ID" value="WBGene00016528"/>
</dbReference>
<reference evidence="1 2" key="1">
    <citation type="journal article" date="1998" name="Science">
        <title>Genome sequence of the nematode C. elegans: a platform for investigating biology.</title>
        <authorList>
            <consortium name="The C. elegans sequencing consortium"/>
            <person name="Sulson J.E."/>
            <person name="Waterston R."/>
        </authorList>
    </citation>
    <scope>NUCLEOTIDE SEQUENCE [LARGE SCALE GENOMIC DNA]</scope>
    <source>
        <strain evidence="1 2">Bristol N2</strain>
    </source>
</reference>
<dbReference type="AlphaFoldDB" id="Q9N5W6"/>
<dbReference type="InParanoid" id="Q9N5W6"/>
<dbReference type="HOGENOM" id="CLU_1397482_0_0_1"/>
<dbReference type="Bgee" id="WBGene00016528">
    <property type="expression patterns" value="Expressed in pharyngeal muscle cell (C elegans)"/>
</dbReference>
<dbReference type="InterPro" id="IPR045860">
    <property type="entry name" value="Snake_toxin-like_sf"/>
</dbReference>
<dbReference type="SMR" id="Q9N5W6"/>
<accession>Q9N5W6</accession>